<keyword evidence="1" id="KW-0677">Repeat</keyword>
<evidence type="ECO:0008006" key="7">
    <source>
        <dbReference type="Google" id="ProtNLM"/>
    </source>
</evidence>
<keyword evidence="6" id="KW-1185">Reference proteome</keyword>
<feature type="compositionally biased region" description="Basic residues" evidence="4">
    <location>
        <begin position="242"/>
        <end position="252"/>
    </location>
</feature>
<feature type="repeat" description="ANK" evidence="3">
    <location>
        <begin position="637"/>
        <end position="665"/>
    </location>
</feature>
<keyword evidence="2 3" id="KW-0040">ANK repeat</keyword>
<dbReference type="InterPro" id="IPR002110">
    <property type="entry name" value="Ankyrin_rpt"/>
</dbReference>
<feature type="repeat" description="ANK" evidence="3">
    <location>
        <begin position="604"/>
        <end position="636"/>
    </location>
</feature>
<dbReference type="InterPro" id="IPR036770">
    <property type="entry name" value="Ankyrin_rpt-contain_sf"/>
</dbReference>
<sequence length="929" mass="100869">MAGIARYEPRVRPDAALSGLPARLRPPADTISSNPSSDLAMQPAPAQAFPSVDHDLYMCMDLDGFIDQLGRLVLIIRNIFRVQVTAWEALRQLYNEVLILQKLITRLRHMLQNLSQIESVAKHVNVYEPATANAMTAAPRRYVAPLQWSSHYLPLFAQQLAELCKCVVKVESECQALLEGRQNGILMVTTESLYAKQPYDDAKYLEKNGRKTSLSFRGERAQAMNAFWSGIEIATAAKMHHVRVKRMRKKQKPVTEDRSERSDDLPENQKDAPEGEENSDPMLASVTCKDLVSVINRKKYSTAFTLLMSDVPLNTMLKSGEYLLSNLIRADHAALMSAMIMCGADPHVRDRSGSTLLHLASFVDSVSCTLLLLELGVHVDACDAQGLTPLHVACREMNFSIVLQLLTHGADPNMCDLQGLTPLAYAFLQVAEKTFWRAIVHTLLTYGARAVGRDMTVPPLFEYVLWNDGENMGALLRNCPSLVEFEMSIAASGSPNGSACVRPLYVALKSSNSIVTDQLLRAGADVNHITTIGDESTTYLGLAVRLNWMPAVQRLLVQGADPNLADSNGVTPLYTAAGVWQNDLEVAKLLLRHGADPYAVTRKNLSQPLHAAVLCGRAEMCELLLQNGASIDKPLRSGSTPLMLAVYKGDSKMARFLISRGANVHWAAPVTGQTVMHAACWAGSDTLATIFLGMGLSVNAHVPFPPVQTEQPPLSETEAKSARQSSEVRTAKKGGKNTKKKRKADSGVARNAAAEEADVVLGGSSSSHPTQRDDNGVANTAAVGSTSTPVHRSLCGFAPIHAAVARGRTNMVRWLLANGADPEARIGSMAAKLCLRNERLEGTESKKTGGDIELDLDRLAVYGPVAKSDGKENDDTDPGITPAQIAHAFGHYETAAVIQDAILINSPTIASRFAAPLAPLDVLSDFFPY</sequence>
<evidence type="ECO:0000313" key="5">
    <source>
        <dbReference type="EMBL" id="CAK7274362.1"/>
    </source>
</evidence>
<reference evidence="5 6" key="1">
    <citation type="submission" date="2024-01" db="EMBL/GenBank/DDBJ databases">
        <authorList>
            <person name="Allen C."/>
            <person name="Tagirdzhanova G."/>
        </authorList>
    </citation>
    <scope>NUCLEOTIDE SEQUENCE [LARGE SCALE GENOMIC DNA]</scope>
    <source>
        <strain evidence="5 6">CBS 119000</strain>
    </source>
</reference>
<feature type="compositionally biased region" description="Polar residues" evidence="4">
    <location>
        <begin position="30"/>
        <end position="39"/>
    </location>
</feature>
<protein>
    <recommendedName>
        <fullName evidence="7">Ankyrin repeat protein</fullName>
    </recommendedName>
</protein>
<dbReference type="Proteomes" id="UP001642502">
    <property type="component" value="Unassembled WGS sequence"/>
</dbReference>
<gene>
    <name evidence="5" type="ORF">SEPCBS119000_006129</name>
</gene>
<feature type="region of interest" description="Disordered" evidence="4">
    <location>
        <begin position="24"/>
        <end position="44"/>
    </location>
</feature>
<proteinExistence type="predicted"/>
<feature type="region of interest" description="Disordered" evidence="4">
    <location>
        <begin position="242"/>
        <end position="281"/>
    </location>
</feature>
<feature type="region of interest" description="Disordered" evidence="4">
    <location>
        <begin position="707"/>
        <end position="785"/>
    </location>
</feature>
<feature type="compositionally biased region" description="Basic and acidic residues" evidence="4">
    <location>
        <begin position="253"/>
        <end position="273"/>
    </location>
</feature>
<evidence type="ECO:0000256" key="3">
    <source>
        <dbReference type="PROSITE-ProRule" id="PRU00023"/>
    </source>
</evidence>
<feature type="repeat" description="ANK" evidence="3">
    <location>
        <begin position="795"/>
        <end position="827"/>
    </location>
</feature>
<evidence type="ECO:0000256" key="4">
    <source>
        <dbReference type="SAM" id="MobiDB-lite"/>
    </source>
</evidence>
<dbReference type="Pfam" id="PF00023">
    <property type="entry name" value="Ank"/>
    <property type="match status" value="2"/>
</dbReference>
<dbReference type="PROSITE" id="PS50297">
    <property type="entry name" value="ANK_REP_REGION"/>
    <property type="match status" value="5"/>
</dbReference>
<evidence type="ECO:0000313" key="6">
    <source>
        <dbReference type="Proteomes" id="UP001642502"/>
    </source>
</evidence>
<feature type="repeat" description="ANK" evidence="3">
    <location>
        <begin position="568"/>
        <end position="602"/>
    </location>
</feature>
<organism evidence="5 6">
    <name type="scientific">Sporothrix epigloea</name>
    <dbReference type="NCBI Taxonomy" id="1892477"/>
    <lineage>
        <taxon>Eukaryota</taxon>
        <taxon>Fungi</taxon>
        <taxon>Dikarya</taxon>
        <taxon>Ascomycota</taxon>
        <taxon>Pezizomycotina</taxon>
        <taxon>Sordariomycetes</taxon>
        <taxon>Sordariomycetidae</taxon>
        <taxon>Ophiostomatales</taxon>
        <taxon>Ophiostomataceae</taxon>
        <taxon>Sporothrix</taxon>
    </lineage>
</organism>
<dbReference type="PROSITE" id="PS50088">
    <property type="entry name" value="ANK_REPEAT"/>
    <property type="match status" value="6"/>
</dbReference>
<feature type="compositionally biased region" description="Basic residues" evidence="4">
    <location>
        <begin position="731"/>
        <end position="743"/>
    </location>
</feature>
<evidence type="ECO:0000256" key="2">
    <source>
        <dbReference type="ARBA" id="ARBA00023043"/>
    </source>
</evidence>
<dbReference type="SUPFAM" id="SSF48403">
    <property type="entry name" value="Ankyrin repeat"/>
    <property type="match status" value="2"/>
</dbReference>
<name>A0ABP0E4I0_9PEZI</name>
<dbReference type="PANTHER" id="PTHR24198">
    <property type="entry name" value="ANKYRIN REPEAT AND PROTEIN KINASE DOMAIN-CONTAINING PROTEIN"/>
    <property type="match status" value="1"/>
</dbReference>
<dbReference type="Pfam" id="PF12796">
    <property type="entry name" value="Ank_2"/>
    <property type="match status" value="2"/>
</dbReference>
<accession>A0ABP0E4I0</accession>
<dbReference type="Gene3D" id="1.25.40.20">
    <property type="entry name" value="Ankyrin repeat-containing domain"/>
    <property type="match status" value="3"/>
</dbReference>
<feature type="repeat" description="ANK" evidence="3">
    <location>
        <begin position="352"/>
        <end position="384"/>
    </location>
</feature>
<dbReference type="PANTHER" id="PTHR24198:SF165">
    <property type="entry name" value="ANKYRIN REPEAT-CONTAINING PROTEIN-RELATED"/>
    <property type="match status" value="1"/>
</dbReference>
<comment type="caution">
    <text evidence="5">The sequence shown here is derived from an EMBL/GenBank/DDBJ whole genome shotgun (WGS) entry which is preliminary data.</text>
</comment>
<feature type="repeat" description="ANK" evidence="3">
    <location>
        <begin position="385"/>
        <end position="417"/>
    </location>
</feature>
<evidence type="ECO:0000256" key="1">
    <source>
        <dbReference type="ARBA" id="ARBA00022737"/>
    </source>
</evidence>
<dbReference type="EMBL" id="CAWUON010000140">
    <property type="protein sequence ID" value="CAK7274362.1"/>
    <property type="molecule type" value="Genomic_DNA"/>
</dbReference>
<dbReference type="SMART" id="SM00248">
    <property type="entry name" value="ANK"/>
    <property type="match status" value="9"/>
</dbReference>